<keyword evidence="3" id="KW-0804">Transcription</keyword>
<keyword evidence="6" id="KW-1185">Reference proteome</keyword>
<name>A0A3E1NG76_9BACT</name>
<dbReference type="InterPro" id="IPR011051">
    <property type="entry name" value="RmlC_Cupin_sf"/>
</dbReference>
<organism evidence="5 6">
    <name type="scientific">Deminuibacter soli</name>
    <dbReference type="NCBI Taxonomy" id="2291815"/>
    <lineage>
        <taxon>Bacteria</taxon>
        <taxon>Pseudomonadati</taxon>
        <taxon>Bacteroidota</taxon>
        <taxon>Chitinophagia</taxon>
        <taxon>Chitinophagales</taxon>
        <taxon>Chitinophagaceae</taxon>
        <taxon>Deminuibacter</taxon>
    </lineage>
</organism>
<dbReference type="CDD" id="cd06976">
    <property type="entry name" value="cupin_MtlR-like_N"/>
    <property type="match status" value="1"/>
</dbReference>
<dbReference type="SUPFAM" id="SSF46689">
    <property type="entry name" value="Homeodomain-like"/>
    <property type="match status" value="2"/>
</dbReference>
<accession>A0A3E1NG76</accession>
<dbReference type="InterPro" id="IPR014710">
    <property type="entry name" value="RmlC-like_jellyroll"/>
</dbReference>
<gene>
    <name evidence="5" type="ORF">DXN05_17740</name>
</gene>
<dbReference type="PROSITE" id="PS01124">
    <property type="entry name" value="HTH_ARAC_FAMILY_2"/>
    <property type="match status" value="1"/>
</dbReference>
<dbReference type="Gene3D" id="2.60.120.10">
    <property type="entry name" value="Jelly Rolls"/>
    <property type="match status" value="1"/>
</dbReference>
<dbReference type="Proteomes" id="UP000261284">
    <property type="component" value="Unassembled WGS sequence"/>
</dbReference>
<dbReference type="PROSITE" id="PS00041">
    <property type="entry name" value="HTH_ARAC_FAMILY_1"/>
    <property type="match status" value="1"/>
</dbReference>
<dbReference type="SUPFAM" id="SSF51182">
    <property type="entry name" value="RmlC-like cupins"/>
    <property type="match status" value="1"/>
</dbReference>
<dbReference type="InterPro" id="IPR003313">
    <property type="entry name" value="AraC-bd"/>
</dbReference>
<dbReference type="OrthoDB" id="9787988at2"/>
<comment type="caution">
    <text evidence="5">The sequence shown here is derived from an EMBL/GenBank/DDBJ whole genome shotgun (WGS) entry which is preliminary data.</text>
</comment>
<evidence type="ECO:0000313" key="6">
    <source>
        <dbReference type="Proteomes" id="UP000261284"/>
    </source>
</evidence>
<dbReference type="InterPro" id="IPR018062">
    <property type="entry name" value="HTH_AraC-typ_CS"/>
</dbReference>
<keyword evidence="1" id="KW-0805">Transcription regulation</keyword>
<dbReference type="Pfam" id="PF12833">
    <property type="entry name" value="HTH_18"/>
    <property type="match status" value="1"/>
</dbReference>
<protein>
    <submittedName>
        <fullName evidence="5">AraC family transcriptional regulator</fullName>
    </submittedName>
</protein>
<evidence type="ECO:0000256" key="1">
    <source>
        <dbReference type="ARBA" id="ARBA00023015"/>
    </source>
</evidence>
<dbReference type="SMART" id="SM00342">
    <property type="entry name" value="HTH_ARAC"/>
    <property type="match status" value="1"/>
</dbReference>
<sequence length="290" mass="33531">MKPVLEYLPRNSGESFVTRLFDYQYYPTPWHFHPEYELVLVTESTGKRIIGDQISYFEPGDLALIGPYLPHTYKNDAKYFAPRSSLRAKSIVVHFKEDTFGTGFFDLPESQKIAGLLERSFKGLAVKGKTNAVVADKLRKLVKANGFARWQLLLEILHVLSESKSLEYICNNAITGKNTAETIRMNQVINFVLDNFHRDISVKEVAQLTNMAENSFSRYFSQRTRKPFTSFVNEVRLNHASKLLVETDQSVTDICMKCGYNNLSNFNRQFLKVYKKNPLRYRKAFLHENT</sequence>
<keyword evidence="2" id="KW-0238">DNA-binding</keyword>
<evidence type="ECO:0000256" key="2">
    <source>
        <dbReference type="ARBA" id="ARBA00023125"/>
    </source>
</evidence>
<dbReference type="InterPro" id="IPR018060">
    <property type="entry name" value="HTH_AraC"/>
</dbReference>
<dbReference type="GO" id="GO:0043565">
    <property type="term" value="F:sequence-specific DNA binding"/>
    <property type="evidence" value="ECO:0007669"/>
    <property type="project" value="InterPro"/>
</dbReference>
<reference evidence="5 6" key="1">
    <citation type="submission" date="2018-08" db="EMBL/GenBank/DDBJ databases">
        <title>Chitinophagaceae sp. K23C18032701, a novel bacterium isolated from forest soil.</title>
        <authorList>
            <person name="Wang C."/>
        </authorList>
    </citation>
    <scope>NUCLEOTIDE SEQUENCE [LARGE SCALE GENOMIC DNA]</scope>
    <source>
        <strain evidence="5 6">K23C18032701</strain>
    </source>
</reference>
<dbReference type="PANTHER" id="PTHR43280:SF27">
    <property type="entry name" value="TRANSCRIPTIONAL REGULATOR MTLR"/>
    <property type="match status" value="1"/>
</dbReference>
<dbReference type="Gene3D" id="1.10.10.60">
    <property type="entry name" value="Homeodomain-like"/>
    <property type="match status" value="2"/>
</dbReference>
<proteinExistence type="predicted"/>
<evidence type="ECO:0000259" key="4">
    <source>
        <dbReference type="PROSITE" id="PS01124"/>
    </source>
</evidence>
<evidence type="ECO:0000313" key="5">
    <source>
        <dbReference type="EMBL" id="RFM26831.1"/>
    </source>
</evidence>
<dbReference type="RefSeq" id="WP_116848615.1">
    <property type="nucleotide sequence ID" value="NZ_QTJU01000007.1"/>
</dbReference>
<evidence type="ECO:0000256" key="3">
    <source>
        <dbReference type="ARBA" id="ARBA00023163"/>
    </source>
</evidence>
<dbReference type="GO" id="GO:0003700">
    <property type="term" value="F:DNA-binding transcription factor activity"/>
    <property type="evidence" value="ECO:0007669"/>
    <property type="project" value="InterPro"/>
</dbReference>
<dbReference type="Pfam" id="PF02311">
    <property type="entry name" value="AraC_binding"/>
    <property type="match status" value="1"/>
</dbReference>
<dbReference type="PANTHER" id="PTHR43280">
    <property type="entry name" value="ARAC-FAMILY TRANSCRIPTIONAL REGULATOR"/>
    <property type="match status" value="1"/>
</dbReference>
<feature type="domain" description="HTH araC/xylS-type" evidence="4">
    <location>
        <begin position="186"/>
        <end position="284"/>
    </location>
</feature>
<dbReference type="AlphaFoldDB" id="A0A3E1NG76"/>
<dbReference type="EMBL" id="QTJU01000007">
    <property type="protein sequence ID" value="RFM26831.1"/>
    <property type="molecule type" value="Genomic_DNA"/>
</dbReference>
<dbReference type="InterPro" id="IPR009057">
    <property type="entry name" value="Homeodomain-like_sf"/>
</dbReference>